<accession>A0A0G4HRK3</accession>
<dbReference type="EMBL" id="CDMZ01003582">
    <property type="protein sequence ID" value="CEM46883.1"/>
    <property type="molecule type" value="Genomic_DNA"/>
</dbReference>
<gene>
    <name evidence="1" type="ORF">Cvel_30617</name>
</gene>
<dbReference type="SUPFAM" id="SSF50969">
    <property type="entry name" value="YVTN repeat-like/Quinoprotein amine dehydrogenase"/>
    <property type="match status" value="1"/>
</dbReference>
<dbReference type="InterPro" id="IPR011044">
    <property type="entry name" value="Quino_amine_DH_bsu"/>
</dbReference>
<dbReference type="VEuPathDB" id="CryptoDB:Cvel_30617"/>
<sequence length="297" mass="32516">MAWQLRGKVKLSSDFETVSPFPCGKRLLFCEYRPEEAAFQVLNTETGEVEKKFGDRKSVWKPHVLRWMEKGKGQEGDVDEFLVVSKDPLRFSVWSAKSGALVRDLPAPKEITAVSDAVFLPDGESLLIAGYHKEDKTSGRGSLLKVDSQGKVTRFFPSEIIQPNGICVKPCLPDKFTPPGVTLYLVHVLYNGLGLMSFVTEEDFTNFTPYGFAEIEDPYGALVGVAADDKQRHVVVGGMPPSSVSLQDGSVTRFPEAQVGRVGAKGLALLGDKLWMVCSSAEGTSEELLLEFCDSSA</sequence>
<evidence type="ECO:0000313" key="1">
    <source>
        <dbReference type="EMBL" id="CEM46883.1"/>
    </source>
</evidence>
<organism evidence="1">
    <name type="scientific">Chromera velia CCMP2878</name>
    <dbReference type="NCBI Taxonomy" id="1169474"/>
    <lineage>
        <taxon>Eukaryota</taxon>
        <taxon>Sar</taxon>
        <taxon>Alveolata</taxon>
        <taxon>Colpodellida</taxon>
        <taxon>Chromeraceae</taxon>
        <taxon>Chromera</taxon>
    </lineage>
</organism>
<proteinExistence type="predicted"/>
<reference evidence="1" key="1">
    <citation type="submission" date="2014-11" db="EMBL/GenBank/DDBJ databases">
        <authorList>
            <person name="Otto D Thomas"/>
            <person name="Naeem Raeece"/>
        </authorList>
    </citation>
    <scope>NUCLEOTIDE SEQUENCE</scope>
</reference>
<dbReference type="AlphaFoldDB" id="A0A0G4HRK3"/>
<name>A0A0G4HRK3_9ALVE</name>
<protein>
    <submittedName>
        <fullName evidence="1">Uncharacterized protein</fullName>
    </submittedName>
</protein>